<organism evidence="1 2">
    <name type="scientific">Dermacentor silvarum</name>
    <name type="common">Tick</name>
    <dbReference type="NCBI Taxonomy" id="543639"/>
    <lineage>
        <taxon>Eukaryota</taxon>
        <taxon>Metazoa</taxon>
        <taxon>Ecdysozoa</taxon>
        <taxon>Arthropoda</taxon>
        <taxon>Chelicerata</taxon>
        <taxon>Arachnida</taxon>
        <taxon>Acari</taxon>
        <taxon>Parasitiformes</taxon>
        <taxon>Ixodida</taxon>
        <taxon>Ixodoidea</taxon>
        <taxon>Ixodidae</taxon>
        <taxon>Rhipicephalinae</taxon>
        <taxon>Dermacentor</taxon>
    </lineage>
</organism>
<protein>
    <submittedName>
        <fullName evidence="1">Uncharacterized protein</fullName>
    </submittedName>
</protein>
<proteinExistence type="predicted"/>
<evidence type="ECO:0000313" key="2">
    <source>
        <dbReference type="Proteomes" id="UP000821865"/>
    </source>
</evidence>
<sequence length="246" mass="27027">MQGSLEGPDKYNNNPSNAFKETPGLHKDYQEKRDARERPSKLKGASKASGQQPSIADSFKPKKKASAPKAQQMTKMIARFVAHGMHPYNIVEEPGFLDIMKFAMPDYAVPSRTTFSRAIIPDLYASSKEKAGDIFASEVESLSITIDGWTSRANDSYVCVTCHVMDSDFVQHVHALACTEMTDSHTAANLELFNAGSSRSGNFQPMILCRSSSLQIMEGTSAVARSSWNVVQCFGHTFQLCVSDAK</sequence>
<keyword evidence="2" id="KW-1185">Reference proteome</keyword>
<reference evidence="1" key="1">
    <citation type="submission" date="2020-05" db="EMBL/GenBank/DDBJ databases">
        <title>Large-scale comparative analyses of tick genomes elucidate their genetic diversity and vector capacities.</title>
        <authorList>
            <person name="Jia N."/>
            <person name="Wang J."/>
            <person name="Shi W."/>
            <person name="Du L."/>
            <person name="Sun Y."/>
            <person name="Zhan W."/>
            <person name="Jiang J."/>
            <person name="Wang Q."/>
            <person name="Zhang B."/>
            <person name="Ji P."/>
            <person name="Sakyi L.B."/>
            <person name="Cui X."/>
            <person name="Yuan T."/>
            <person name="Jiang B."/>
            <person name="Yang W."/>
            <person name="Lam T.T.-Y."/>
            <person name="Chang Q."/>
            <person name="Ding S."/>
            <person name="Wang X."/>
            <person name="Zhu J."/>
            <person name="Ruan X."/>
            <person name="Zhao L."/>
            <person name="Wei J."/>
            <person name="Que T."/>
            <person name="Du C."/>
            <person name="Cheng J."/>
            <person name="Dai P."/>
            <person name="Han X."/>
            <person name="Huang E."/>
            <person name="Gao Y."/>
            <person name="Liu J."/>
            <person name="Shao H."/>
            <person name="Ye R."/>
            <person name="Li L."/>
            <person name="Wei W."/>
            <person name="Wang X."/>
            <person name="Wang C."/>
            <person name="Yang T."/>
            <person name="Huo Q."/>
            <person name="Li W."/>
            <person name="Guo W."/>
            <person name="Chen H."/>
            <person name="Zhou L."/>
            <person name="Ni X."/>
            <person name="Tian J."/>
            <person name="Zhou Y."/>
            <person name="Sheng Y."/>
            <person name="Liu T."/>
            <person name="Pan Y."/>
            <person name="Xia L."/>
            <person name="Li J."/>
            <person name="Zhao F."/>
            <person name="Cao W."/>
        </authorList>
    </citation>
    <scope>NUCLEOTIDE SEQUENCE</scope>
    <source>
        <strain evidence="1">Dsil-2018</strain>
    </source>
</reference>
<dbReference type="Proteomes" id="UP000821865">
    <property type="component" value="Chromosome 8"/>
</dbReference>
<accession>A0ACB8C8R1</accession>
<name>A0ACB8C8R1_DERSI</name>
<dbReference type="EMBL" id="CM023477">
    <property type="protein sequence ID" value="KAH7937333.1"/>
    <property type="molecule type" value="Genomic_DNA"/>
</dbReference>
<evidence type="ECO:0000313" key="1">
    <source>
        <dbReference type="EMBL" id="KAH7937333.1"/>
    </source>
</evidence>
<comment type="caution">
    <text evidence="1">The sequence shown here is derived from an EMBL/GenBank/DDBJ whole genome shotgun (WGS) entry which is preliminary data.</text>
</comment>
<gene>
    <name evidence="1" type="ORF">HPB49_011016</name>
</gene>